<proteinExistence type="predicted"/>
<name>A0A8J8SM01_9RHOB</name>
<keyword evidence="2" id="KW-0614">Plasmid</keyword>
<keyword evidence="1" id="KW-0732">Signal</keyword>
<dbReference type="RefSeq" id="WP_211785222.1">
    <property type="nucleotide sequence ID" value="NZ_CP047290.1"/>
</dbReference>
<feature type="signal peptide" evidence="1">
    <location>
        <begin position="1"/>
        <end position="17"/>
    </location>
</feature>
<sequence length="206" mass="22374">MLRLLLPLCLLAGPAGAHPHVFVDEVAGFRVEGGMLTGLRVLWRYDAFSTLVLYDQLSLDEDGDGLLDADDLARVAAGETEWPEDYEGDTYLFQGGAKVPLGRPEGASARMVGDRVEVSFDLPLAQPVPAAEGVVLKLYDPLYYYAYTAVGTDPAPEGCAARIVHFEPDALDRRLQAELARLGTEDMPDDPNIGAHFAEEVHLTCD</sequence>
<evidence type="ECO:0000313" key="3">
    <source>
        <dbReference type="Proteomes" id="UP000679284"/>
    </source>
</evidence>
<dbReference type="EMBL" id="CP047290">
    <property type="protein sequence ID" value="QUS37078.1"/>
    <property type="molecule type" value="Genomic_DNA"/>
</dbReference>
<organism evidence="2 3">
    <name type="scientific">Falsirhodobacter algicola</name>
    <dbReference type="NCBI Taxonomy" id="2692330"/>
    <lineage>
        <taxon>Bacteria</taxon>
        <taxon>Pseudomonadati</taxon>
        <taxon>Pseudomonadota</taxon>
        <taxon>Alphaproteobacteria</taxon>
        <taxon>Rhodobacterales</taxon>
        <taxon>Paracoccaceae</taxon>
        <taxon>Falsirhodobacter</taxon>
    </lineage>
</organism>
<gene>
    <name evidence="2" type="ORF">GR316_11855</name>
</gene>
<reference evidence="2" key="1">
    <citation type="submission" date="2020-01" db="EMBL/GenBank/DDBJ databases">
        <authorList>
            <person name="Yang Y."/>
            <person name="Kwon Y.M."/>
        </authorList>
    </citation>
    <scope>NUCLEOTIDE SEQUENCE</scope>
    <source>
        <strain evidence="2">PG104</strain>
        <plasmid evidence="2">unnamed1</plasmid>
    </source>
</reference>
<geneLocation type="plasmid" evidence="2 3">
    <name>unnamed1</name>
</geneLocation>
<evidence type="ECO:0000313" key="2">
    <source>
        <dbReference type="EMBL" id="QUS37078.1"/>
    </source>
</evidence>
<dbReference type="InterPro" id="IPR018247">
    <property type="entry name" value="EF_Hand_1_Ca_BS"/>
</dbReference>
<dbReference type="KEGG" id="fap:GR316_11855"/>
<keyword evidence="3" id="KW-1185">Reference proteome</keyword>
<protein>
    <submittedName>
        <fullName evidence="2">DUF1007 family protein</fullName>
    </submittedName>
</protein>
<dbReference type="Proteomes" id="UP000679284">
    <property type="component" value="Plasmid unnamed1"/>
</dbReference>
<dbReference type="PROSITE" id="PS00018">
    <property type="entry name" value="EF_HAND_1"/>
    <property type="match status" value="1"/>
</dbReference>
<dbReference type="InterPro" id="IPR010412">
    <property type="entry name" value="DUF1007"/>
</dbReference>
<feature type="chain" id="PRO_5035299753" evidence="1">
    <location>
        <begin position="18"/>
        <end position="206"/>
    </location>
</feature>
<accession>A0A8J8SM01</accession>
<evidence type="ECO:0000256" key="1">
    <source>
        <dbReference type="SAM" id="SignalP"/>
    </source>
</evidence>
<dbReference type="Pfam" id="PF06226">
    <property type="entry name" value="DUF1007"/>
    <property type="match status" value="1"/>
</dbReference>
<dbReference type="AlphaFoldDB" id="A0A8J8SM01"/>